<reference evidence="1 2" key="1">
    <citation type="submission" date="2016-12" db="EMBL/GenBank/DDBJ databases">
        <title>Thioflexothrix psekupsii D3 genome sequencing and assembly.</title>
        <authorList>
            <person name="Fomenkov A."/>
            <person name="Vincze T."/>
            <person name="Grabovich M."/>
            <person name="Anton B.P."/>
            <person name="Dubinina G."/>
            <person name="Orlova M."/>
            <person name="Belousova E."/>
            <person name="Roberts R.J."/>
        </authorList>
    </citation>
    <scope>NUCLEOTIDE SEQUENCE [LARGE SCALE GENOMIC DNA]</scope>
    <source>
        <strain evidence="1">D3</strain>
    </source>
</reference>
<dbReference type="PANTHER" id="PTHR42830:SF2">
    <property type="entry name" value="OSMC_OHR FAMILY PROTEIN"/>
    <property type="match status" value="1"/>
</dbReference>
<keyword evidence="2" id="KW-1185">Reference proteome</keyword>
<proteinExistence type="predicted"/>
<dbReference type="SUPFAM" id="SSF82784">
    <property type="entry name" value="OsmC-like"/>
    <property type="match status" value="1"/>
</dbReference>
<gene>
    <name evidence="1" type="ORF">TPSD3_12265</name>
</gene>
<dbReference type="InterPro" id="IPR052707">
    <property type="entry name" value="OsmC_Ohr_Peroxiredoxin"/>
</dbReference>
<sequence length="151" mass="16781">MSEHRAYIEWRANETDFIAFTPEGYSRDHQVTFPNGEMIHGSSAVDYFGSEQCVDPESLLAAALSSCHMLTFLAIANKQKLRVLNYRDNAIAELGKNAQGKMAVTKIILHPKVEFDTLNPPDAKTLATMHERAHKACFIANSISAEVEIAE</sequence>
<evidence type="ECO:0000313" key="1">
    <source>
        <dbReference type="EMBL" id="OUD12909.1"/>
    </source>
</evidence>
<dbReference type="InterPro" id="IPR003718">
    <property type="entry name" value="OsmC/Ohr_fam"/>
</dbReference>
<dbReference type="Pfam" id="PF02566">
    <property type="entry name" value="OsmC"/>
    <property type="match status" value="1"/>
</dbReference>
<dbReference type="OrthoDB" id="9795405at2"/>
<evidence type="ECO:0000313" key="2">
    <source>
        <dbReference type="Proteomes" id="UP000194798"/>
    </source>
</evidence>
<comment type="caution">
    <text evidence="1">The sequence shown here is derived from an EMBL/GenBank/DDBJ whole genome shotgun (WGS) entry which is preliminary data.</text>
</comment>
<protein>
    <recommendedName>
        <fullName evidence="3">Osmotically inducible protein OsmC</fullName>
    </recommendedName>
</protein>
<dbReference type="Proteomes" id="UP000194798">
    <property type="component" value="Unassembled WGS sequence"/>
</dbReference>
<dbReference type="EMBL" id="MSLT01000019">
    <property type="protein sequence ID" value="OUD12909.1"/>
    <property type="molecule type" value="Genomic_DNA"/>
</dbReference>
<organism evidence="1 2">
    <name type="scientific">Thioflexithrix psekupsensis</name>
    <dbReference type="NCBI Taxonomy" id="1570016"/>
    <lineage>
        <taxon>Bacteria</taxon>
        <taxon>Pseudomonadati</taxon>
        <taxon>Pseudomonadota</taxon>
        <taxon>Gammaproteobacteria</taxon>
        <taxon>Thiotrichales</taxon>
        <taxon>Thioflexithrix</taxon>
    </lineage>
</organism>
<dbReference type="AlphaFoldDB" id="A0A251X5H8"/>
<dbReference type="InterPro" id="IPR015946">
    <property type="entry name" value="KH_dom-like_a/b"/>
</dbReference>
<name>A0A251X5H8_9GAMM</name>
<dbReference type="Gene3D" id="3.30.300.20">
    <property type="match status" value="1"/>
</dbReference>
<accession>A0A251X5H8</accession>
<dbReference type="PANTHER" id="PTHR42830">
    <property type="entry name" value="OSMOTICALLY INDUCIBLE FAMILY PROTEIN"/>
    <property type="match status" value="1"/>
</dbReference>
<evidence type="ECO:0008006" key="3">
    <source>
        <dbReference type="Google" id="ProtNLM"/>
    </source>
</evidence>
<dbReference type="InterPro" id="IPR036102">
    <property type="entry name" value="OsmC/Ohrsf"/>
</dbReference>